<protein>
    <submittedName>
        <fullName evidence="3">Uncharacterized protein</fullName>
    </submittedName>
</protein>
<organism evidence="3 4">
    <name type="scientific">Listeria grandensis</name>
    <dbReference type="NCBI Taxonomy" id="1494963"/>
    <lineage>
        <taxon>Bacteria</taxon>
        <taxon>Bacillati</taxon>
        <taxon>Bacillota</taxon>
        <taxon>Bacilli</taxon>
        <taxon>Bacillales</taxon>
        <taxon>Listeriaceae</taxon>
        <taxon>Listeria</taxon>
    </lineage>
</organism>
<comment type="caution">
    <text evidence="3">The sequence shown here is derived from an EMBL/GenBank/DDBJ whole genome shotgun (WGS) entry which is preliminary data.</text>
</comment>
<dbReference type="EMBL" id="JAARWN010000014">
    <property type="protein sequence ID" value="MBC1937156.1"/>
    <property type="molecule type" value="Genomic_DNA"/>
</dbReference>
<reference evidence="3 4" key="1">
    <citation type="submission" date="2020-03" db="EMBL/GenBank/DDBJ databases">
        <title>Soil Listeria distribution.</title>
        <authorList>
            <person name="Liao J."/>
            <person name="Wiedmann M."/>
        </authorList>
    </citation>
    <scope>NUCLEOTIDE SEQUENCE [LARGE SCALE GENOMIC DNA]</scope>
    <source>
        <strain evidence="3 4">FSL L7-0741</strain>
    </source>
</reference>
<evidence type="ECO:0000313" key="3">
    <source>
        <dbReference type="EMBL" id="MBC1937156.1"/>
    </source>
</evidence>
<gene>
    <name evidence="3" type="ORF">HCA69_12315</name>
</gene>
<dbReference type="Proteomes" id="UP000535908">
    <property type="component" value="Unassembled WGS sequence"/>
</dbReference>
<keyword evidence="1" id="KW-0175">Coiled coil</keyword>
<name>A0A7X0Y517_9LIST</name>
<evidence type="ECO:0000256" key="2">
    <source>
        <dbReference type="SAM" id="MobiDB-lite"/>
    </source>
</evidence>
<proteinExistence type="predicted"/>
<evidence type="ECO:0000313" key="4">
    <source>
        <dbReference type="Proteomes" id="UP000535908"/>
    </source>
</evidence>
<evidence type="ECO:0000256" key="1">
    <source>
        <dbReference type="SAM" id="Coils"/>
    </source>
</evidence>
<feature type="region of interest" description="Disordered" evidence="2">
    <location>
        <begin position="30"/>
        <end position="55"/>
    </location>
</feature>
<accession>A0A7X0Y517</accession>
<dbReference type="RefSeq" id="WP_185526686.1">
    <property type="nucleotide sequence ID" value="NZ_JAARWN010000014.1"/>
</dbReference>
<sequence length="177" mass="20105">MEINIKITSAEDVAQAQKIFEALTGKTEQVKVEAPTVTKPKSKPKTTPKKQDKPVLTIDEVQERVDELDAKGLGREIISMYRDHFKTPLREMKPSQYPEVLERLALIEKIAEDDAAFEETEAPTKTVTKAELEAKFKELLDDHRAKLKELLAKFEAQKLSNLDASQYAAFYEELEAI</sequence>
<dbReference type="AlphaFoldDB" id="A0A7X0Y517"/>
<feature type="coiled-coil region" evidence="1">
    <location>
        <begin position="129"/>
        <end position="160"/>
    </location>
</feature>